<accession>A0A8B9FYK8</accession>
<name>A0A8B9FYK8_9PSIT</name>
<evidence type="ECO:0000256" key="5">
    <source>
        <dbReference type="SAM" id="Phobius"/>
    </source>
</evidence>
<evidence type="ECO:0000256" key="4">
    <source>
        <dbReference type="ARBA" id="ARBA00023136"/>
    </source>
</evidence>
<evidence type="ECO:0000313" key="7">
    <source>
        <dbReference type="Proteomes" id="UP000694522"/>
    </source>
</evidence>
<reference evidence="6" key="1">
    <citation type="submission" date="2025-08" db="UniProtKB">
        <authorList>
            <consortium name="Ensembl"/>
        </authorList>
    </citation>
    <scope>IDENTIFICATION</scope>
</reference>
<keyword evidence="4 5" id="KW-0472">Membrane</keyword>
<organism evidence="6 7">
    <name type="scientific">Amazona collaria</name>
    <name type="common">yellow-billed parrot</name>
    <dbReference type="NCBI Taxonomy" id="241587"/>
    <lineage>
        <taxon>Eukaryota</taxon>
        <taxon>Metazoa</taxon>
        <taxon>Chordata</taxon>
        <taxon>Craniata</taxon>
        <taxon>Vertebrata</taxon>
        <taxon>Euteleostomi</taxon>
        <taxon>Archelosauria</taxon>
        <taxon>Archosauria</taxon>
        <taxon>Dinosauria</taxon>
        <taxon>Saurischia</taxon>
        <taxon>Theropoda</taxon>
        <taxon>Coelurosauria</taxon>
        <taxon>Aves</taxon>
        <taxon>Neognathae</taxon>
        <taxon>Neoaves</taxon>
        <taxon>Telluraves</taxon>
        <taxon>Australaves</taxon>
        <taxon>Psittaciformes</taxon>
        <taxon>Psittacidae</taxon>
        <taxon>Amazona</taxon>
    </lineage>
</organism>
<dbReference type="Pfam" id="PF00146">
    <property type="entry name" value="NADHdh"/>
    <property type="match status" value="1"/>
</dbReference>
<evidence type="ECO:0000256" key="2">
    <source>
        <dbReference type="ARBA" id="ARBA00022692"/>
    </source>
</evidence>
<keyword evidence="2 5" id="KW-0812">Transmembrane</keyword>
<evidence type="ECO:0000256" key="3">
    <source>
        <dbReference type="ARBA" id="ARBA00022989"/>
    </source>
</evidence>
<comment type="subcellular location">
    <subcellularLocation>
        <location evidence="1">Membrane</location>
        <topology evidence="1">Multi-pass membrane protein</topology>
    </subcellularLocation>
</comment>
<proteinExistence type="predicted"/>
<evidence type="ECO:0000313" key="6">
    <source>
        <dbReference type="Ensembl" id="ENSACOP00000016920.1"/>
    </source>
</evidence>
<reference evidence="6" key="2">
    <citation type="submission" date="2025-09" db="UniProtKB">
        <authorList>
            <consortium name="Ensembl"/>
        </authorList>
    </citation>
    <scope>IDENTIFICATION</scope>
</reference>
<sequence>MISGFNVDYSTGPFTLFFLAEYANILINILTTLLFLNPSTLNPLPELFPLVLATKPLLLSSSFL</sequence>
<dbReference type="Ensembl" id="ENSACOT00000017539.1">
    <property type="protein sequence ID" value="ENSACOP00000016920.1"/>
    <property type="gene ID" value="ENSACOG00000011762.1"/>
</dbReference>
<feature type="transmembrane region" description="Helical" evidence="5">
    <location>
        <begin position="14"/>
        <end position="36"/>
    </location>
</feature>
<dbReference type="Proteomes" id="UP000694522">
    <property type="component" value="Unplaced"/>
</dbReference>
<evidence type="ECO:0008006" key="8">
    <source>
        <dbReference type="Google" id="ProtNLM"/>
    </source>
</evidence>
<dbReference type="AlphaFoldDB" id="A0A8B9FYK8"/>
<evidence type="ECO:0000256" key="1">
    <source>
        <dbReference type="ARBA" id="ARBA00004141"/>
    </source>
</evidence>
<dbReference type="GO" id="GO:0016020">
    <property type="term" value="C:membrane"/>
    <property type="evidence" value="ECO:0007669"/>
    <property type="project" value="UniProtKB-SubCell"/>
</dbReference>
<keyword evidence="7" id="KW-1185">Reference proteome</keyword>
<protein>
    <recommendedName>
        <fullName evidence="8">NADH dehydrogenase subunit 1</fullName>
    </recommendedName>
</protein>
<dbReference type="InterPro" id="IPR001694">
    <property type="entry name" value="NADH_UbQ_OxRdtase_su1/FPO"/>
</dbReference>
<keyword evidence="3 5" id="KW-1133">Transmembrane helix</keyword>